<protein>
    <submittedName>
        <fullName evidence="3">Putative peptidoglycan binding domain protein</fullName>
    </submittedName>
</protein>
<sequence>MKTIKLGYEGEEALLLCRELKRNGYSVKESRTFTQEMKEAVIDFQQKNKLDADGIVGYRTWEVLFFTGHPITERLTEEDFILVARLLDVEVTALKAVQQVETGGRGGFFAPGKPAILFEGHIFWNQLKKRNINPESHVKGNENILYPKWEKGHYKGGMGEYDRLEQARKINHEAADASASWGMFQIMGFNYAACGEKSVDSFVKAMCMSECRQLVLSARFIKQSGMLSALQAKDWAEFAKRYNGPAYEQNQYDKKLAAAYQKFS</sequence>
<dbReference type="InterPro" id="IPR002477">
    <property type="entry name" value="Peptidoglycan-bd-like"/>
</dbReference>
<gene>
    <name evidence="3" type="ORF">M124_2395</name>
</gene>
<dbReference type="Proteomes" id="UP000020529">
    <property type="component" value="Unassembled WGS sequence"/>
</dbReference>
<accession>A0A015TT53</accession>
<comment type="caution">
    <text evidence="3">The sequence shown here is derived from an EMBL/GenBank/DDBJ whole genome shotgun (WGS) entry which is preliminary data.</text>
</comment>
<dbReference type="InterPro" id="IPR036366">
    <property type="entry name" value="PGBDSf"/>
</dbReference>
<feature type="domain" description="N-acetylmuramidase" evidence="2">
    <location>
        <begin position="91"/>
        <end position="263"/>
    </location>
</feature>
<dbReference type="Pfam" id="PF01471">
    <property type="entry name" value="PG_binding_1"/>
    <property type="match status" value="1"/>
</dbReference>
<proteinExistence type="predicted"/>
<dbReference type="RefSeq" id="WP_005803138.1">
    <property type="nucleotide sequence ID" value="NZ_JGCY01000341.1"/>
</dbReference>
<dbReference type="EMBL" id="JGCY01000341">
    <property type="protein sequence ID" value="EXY73826.1"/>
    <property type="molecule type" value="Genomic_DNA"/>
</dbReference>
<evidence type="ECO:0000313" key="3">
    <source>
        <dbReference type="EMBL" id="EXY73826.1"/>
    </source>
</evidence>
<reference evidence="3 4" key="1">
    <citation type="submission" date="2014-02" db="EMBL/GenBank/DDBJ databases">
        <authorList>
            <person name="Sears C."/>
            <person name="Carroll K."/>
            <person name="Sack B.R."/>
            <person name="Qadri F."/>
            <person name="Myers L.L."/>
            <person name="Chung G.-T."/>
            <person name="Escheverria P."/>
            <person name="Fraser C.M."/>
            <person name="Sadzewicz L."/>
            <person name="Shefchek K.A."/>
            <person name="Tallon L."/>
            <person name="Das S.P."/>
            <person name="Daugherty S."/>
            <person name="Mongodin E.F."/>
        </authorList>
    </citation>
    <scope>NUCLEOTIDE SEQUENCE [LARGE SCALE GENOMIC DNA]</scope>
    <source>
        <strain evidence="4">3988T(B)14</strain>
    </source>
</reference>
<evidence type="ECO:0000259" key="1">
    <source>
        <dbReference type="Pfam" id="PF01471"/>
    </source>
</evidence>
<dbReference type="SUPFAM" id="SSF47090">
    <property type="entry name" value="PGBD-like"/>
    <property type="match status" value="1"/>
</dbReference>
<name>A0A015TT53_BACFG</name>
<dbReference type="PATRIC" id="fig|1339315.3.peg.3103"/>
<dbReference type="Pfam" id="PF11860">
    <property type="entry name" value="Muramidase"/>
    <property type="match status" value="1"/>
</dbReference>
<organism evidence="3 4">
    <name type="scientific">Bacteroides fragilis str. 3988T(B)14</name>
    <dbReference type="NCBI Taxonomy" id="1339315"/>
    <lineage>
        <taxon>Bacteria</taxon>
        <taxon>Pseudomonadati</taxon>
        <taxon>Bacteroidota</taxon>
        <taxon>Bacteroidia</taxon>
        <taxon>Bacteroidales</taxon>
        <taxon>Bacteroidaceae</taxon>
        <taxon>Bacteroides</taxon>
    </lineage>
</organism>
<dbReference type="InterPro" id="IPR024408">
    <property type="entry name" value="Muramidase"/>
</dbReference>
<dbReference type="Gene3D" id="1.10.101.10">
    <property type="entry name" value="PGBD-like superfamily/PGBD"/>
    <property type="match status" value="1"/>
</dbReference>
<dbReference type="AlphaFoldDB" id="A0A015TT53"/>
<feature type="domain" description="Peptidoglycan binding-like" evidence="1">
    <location>
        <begin position="10"/>
        <end position="64"/>
    </location>
</feature>
<evidence type="ECO:0000313" key="4">
    <source>
        <dbReference type="Proteomes" id="UP000020529"/>
    </source>
</evidence>
<dbReference type="InterPro" id="IPR036365">
    <property type="entry name" value="PGBD-like_sf"/>
</dbReference>
<evidence type="ECO:0000259" key="2">
    <source>
        <dbReference type="Pfam" id="PF11860"/>
    </source>
</evidence>